<evidence type="ECO:0000256" key="11">
    <source>
        <dbReference type="PIRSR" id="PIRSR001400-3"/>
    </source>
</evidence>
<dbReference type="FunFam" id="3.20.20.120:FF:000002">
    <property type="entry name" value="Enolase 1"/>
    <property type="match status" value="1"/>
</dbReference>
<evidence type="ECO:0000256" key="6">
    <source>
        <dbReference type="ARBA" id="ARBA00023152"/>
    </source>
</evidence>
<keyword evidence="7" id="KW-0456">Lyase</keyword>
<dbReference type="GO" id="GO:0004634">
    <property type="term" value="F:phosphopyruvate hydratase activity"/>
    <property type="evidence" value="ECO:0007669"/>
    <property type="project" value="UniProtKB-EC"/>
</dbReference>
<dbReference type="PRINTS" id="PR00148">
    <property type="entry name" value="ENOLASE"/>
</dbReference>
<dbReference type="Gene3D" id="3.20.20.120">
    <property type="entry name" value="Enolase-like C-terminal domain"/>
    <property type="match status" value="1"/>
</dbReference>
<feature type="domain" description="Enolase N-terminal" evidence="13">
    <location>
        <begin position="14"/>
        <end position="145"/>
    </location>
</feature>
<dbReference type="AlphaFoldDB" id="A0A9N9TTU5"/>
<protein>
    <recommendedName>
        <fullName evidence="4">Enolase</fullName>
        <ecNumber evidence="3">4.2.1.11</ecNumber>
    </recommendedName>
    <alternativeName>
        <fullName evidence="8">2-phospho-D-glycerate hydro-lyase</fullName>
    </alternativeName>
    <alternativeName>
        <fullName evidence="9">2-phosphoglycerate dehydratase</fullName>
    </alternativeName>
</protein>
<evidence type="ECO:0000256" key="2">
    <source>
        <dbReference type="ARBA" id="ARBA00009604"/>
    </source>
</evidence>
<dbReference type="GO" id="GO:0006096">
    <property type="term" value="P:glycolytic process"/>
    <property type="evidence" value="ECO:0007669"/>
    <property type="project" value="UniProtKB-KW"/>
</dbReference>
<keyword evidence="11" id="KW-0479">Metal-binding</keyword>
<dbReference type="PANTHER" id="PTHR11902">
    <property type="entry name" value="ENOLASE"/>
    <property type="match status" value="1"/>
</dbReference>
<dbReference type="OrthoDB" id="1739814at2759"/>
<dbReference type="SFLD" id="SFLDS00001">
    <property type="entry name" value="Enolase"/>
    <property type="match status" value="1"/>
</dbReference>
<dbReference type="GO" id="GO:0000287">
    <property type="term" value="F:magnesium ion binding"/>
    <property type="evidence" value="ECO:0007669"/>
    <property type="project" value="InterPro"/>
</dbReference>
<dbReference type="HAMAP" id="MF_00318">
    <property type="entry name" value="Enolase"/>
    <property type="match status" value="1"/>
</dbReference>
<sequence>MSCRQKSSKGQKPIKAVYARSIFDSRGFPTVEVDLVTDLGLFRTAVPAGVTSGTYEAFELRDGIQNDYHGMGVFKAVDNVNNVIGPELCKQEMDVTQQEKIDQFLINMDGTENKQKFGANAILGISLSVCKAGAAKRGLPLYRHVGDLAGNKDLVMPVPALNVINGGAHSSNKLAMQEFMLLPTSASSFTEAMKMGSETYHHLRNLIKEKFQMDSVGEEGGFAPNIADPKEALSLIVQAISTAGYAGRIDIAIDAAAPQMFKEGLYDFDFKNPASSKSSWKKPEELLNMYKSFTTEFPVVSIEDPFEVEDFDSWSNLVKQIPIQIVGDEFLATNPKRIQKAVDSAACNCLLMKVNQIGTITEAVKSHLLAKTNGWGTMIACRSAETEDNFIADLAVGLSTGQIKAGAPCRSERCSKYNQLLRIEEELARDTRYAGKAFRKPV</sequence>
<keyword evidence="5 11" id="KW-0460">Magnesium</keyword>
<dbReference type="NCBIfam" id="TIGR01060">
    <property type="entry name" value="eno"/>
    <property type="match status" value="1"/>
</dbReference>
<evidence type="ECO:0000256" key="7">
    <source>
        <dbReference type="ARBA" id="ARBA00023239"/>
    </source>
</evidence>
<evidence type="ECO:0000259" key="13">
    <source>
        <dbReference type="SMART" id="SM01193"/>
    </source>
</evidence>
<feature type="binding site" evidence="11">
    <location>
        <position position="303"/>
    </location>
    <ligand>
        <name>Mg(2+)</name>
        <dbReference type="ChEBI" id="CHEBI:18420"/>
    </ligand>
</feature>
<feature type="domain" description="Enolase C-terminal TIM barrel" evidence="12">
    <location>
        <begin position="153"/>
        <end position="441"/>
    </location>
</feature>
<reference evidence="14" key="1">
    <citation type="submission" date="2022-01" db="EMBL/GenBank/DDBJ databases">
        <authorList>
            <person name="King R."/>
        </authorList>
    </citation>
    <scope>NUCLEOTIDE SEQUENCE</scope>
</reference>
<evidence type="ECO:0000256" key="8">
    <source>
        <dbReference type="ARBA" id="ARBA00031125"/>
    </source>
</evidence>
<dbReference type="SFLD" id="SFLDG00178">
    <property type="entry name" value="enolase"/>
    <property type="match status" value="1"/>
</dbReference>
<comment type="similarity">
    <text evidence="2">Belongs to the enolase family.</text>
</comment>
<dbReference type="SUPFAM" id="SSF54826">
    <property type="entry name" value="Enolase N-terminal domain-like"/>
    <property type="match status" value="1"/>
</dbReference>
<evidence type="ECO:0000256" key="10">
    <source>
        <dbReference type="PIRSR" id="PIRSR001400-1"/>
    </source>
</evidence>
<dbReference type="Pfam" id="PF03952">
    <property type="entry name" value="Enolase_N"/>
    <property type="match status" value="1"/>
</dbReference>
<evidence type="ECO:0000259" key="12">
    <source>
        <dbReference type="SMART" id="SM01192"/>
    </source>
</evidence>
<evidence type="ECO:0000313" key="15">
    <source>
        <dbReference type="Proteomes" id="UP001153712"/>
    </source>
</evidence>
<accession>A0A9N9TTU5</accession>
<dbReference type="SMART" id="SM01193">
    <property type="entry name" value="Enolase_N"/>
    <property type="match status" value="1"/>
</dbReference>
<dbReference type="Pfam" id="PF00113">
    <property type="entry name" value="Enolase_C"/>
    <property type="match status" value="1"/>
</dbReference>
<feature type="active site" description="Proton donor" evidence="10">
    <location>
        <position position="219"/>
    </location>
</feature>
<dbReference type="Gene3D" id="3.30.390.10">
    <property type="entry name" value="Enolase-like, N-terminal domain"/>
    <property type="match status" value="1"/>
</dbReference>
<dbReference type="InterPro" id="IPR020811">
    <property type="entry name" value="Enolase_N"/>
</dbReference>
<evidence type="ECO:0000313" key="14">
    <source>
        <dbReference type="EMBL" id="CAG9862421.1"/>
    </source>
</evidence>
<dbReference type="PIRSF" id="PIRSF001400">
    <property type="entry name" value="Enolase"/>
    <property type="match status" value="1"/>
</dbReference>
<organism evidence="14 15">
    <name type="scientific">Phyllotreta striolata</name>
    <name type="common">Striped flea beetle</name>
    <name type="synonym">Crioceris striolata</name>
    <dbReference type="NCBI Taxonomy" id="444603"/>
    <lineage>
        <taxon>Eukaryota</taxon>
        <taxon>Metazoa</taxon>
        <taxon>Ecdysozoa</taxon>
        <taxon>Arthropoda</taxon>
        <taxon>Hexapoda</taxon>
        <taxon>Insecta</taxon>
        <taxon>Pterygota</taxon>
        <taxon>Neoptera</taxon>
        <taxon>Endopterygota</taxon>
        <taxon>Coleoptera</taxon>
        <taxon>Polyphaga</taxon>
        <taxon>Cucujiformia</taxon>
        <taxon>Chrysomeloidea</taxon>
        <taxon>Chrysomelidae</taxon>
        <taxon>Galerucinae</taxon>
        <taxon>Alticini</taxon>
        <taxon>Phyllotreta</taxon>
    </lineage>
</organism>
<evidence type="ECO:0000256" key="5">
    <source>
        <dbReference type="ARBA" id="ARBA00022842"/>
    </source>
</evidence>
<dbReference type="InterPro" id="IPR029017">
    <property type="entry name" value="Enolase-like_N"/>
</dbReference>
<dbReference type="FunFam" id="3.30.390.10:FF:000001">
    <property type="entry name" value="Enolase"/>
    <property type="match status" value="1"/>
</dbReference>
<evidence type="ECO:0000256" key="9">
    <source>
        <dbReference type="ARBA" id="ARBA00032132"/>
    </source>
</evidence>
<name>A0A9N9TTU5_PHYSR</name>
<dbReference type="InterPro" id="IPR020810">
    <property type="entry name" value="Enolase_C"/>
</dbReference>
<feature type="binding site" evidence="11">
    <location>
        <position position="328"/>
    </location>
    <ligand>
        <name>Mg(2+)</name>
        <dbReference type="ChEBI" id="CHEBI:18420"/>
    </ligand>
</feature>
<comment type="pathway">
    <text evidence="1">Carbohydrate degradation; glycolysis; pyruvate from D-glyceraldehyde 3-phosphate: step 4/5.</text>
</comment>
<feature type="active site" description="Proton acceptor" evidence="10">
    <location>
        <position position="353"/>
    </location>
</feature>
<dbReference type="EMBL" id="OU900098">
    <property type="protein sequence ID" value="CAG9862421.1"/>
    <property type="molecule type" value="Genomic_DNA"/>
</dbReference>
<dbReference type="InterPro" id="IPR000941">
    <property type="entry name" value="Enolase"/>
</dbReference>
<dbReference type="EC" id="4.2.1.11" evidence="3"/>
<keyword evidence="6" id="KW-0324">Glycolysis</keyword>
<evidence type="ECO:0000256" key="3">
    <source>
        <dbReference type="ARBA" id="ARBA00012058"/>
    </source>
</evidence>
<comment type="cofactor">
    <cofactor evidence="11">
        <name>Mg(2+)</name>
        <dbReference type="ChEBI" id="CHEBI:18420"/>
    </cofactor>
    <text evidence="11">Mg(2+) is required for catalysis and for stabilizing the dimer.</text>
</comment>
<keyword evidence="15" id="KW-1185">Reference proteome</keyword>
<evidence type="ECO:0000256" key="1">
    <source>
        <dbReference type="ARBA" id="ARBA00005031"/>
    </source>
</evidence>
<dbReference type="PANTHER" id="PTHR11902:SF1">
    <property type="entry name" value="ENOLASE"/>
    <property type="match status" value="1"/>
</dbReference>
<dbReference type="Proteomes" id="UP001153712">
    <property type="component" value="Chromosome 5"/>
</dbReference>
<evidence type="ECO:0000256" key="4">
    <source>
        <dbReference type="ARBA" id="ARBA00017068"/>
    </source>
</evidence>
<dbReference type="InterPro" id="IPR036849">
    <property type="entry name" value="Enolase-like_C_sf"/>
</dbReference>
<dbReference type="SUPFAM" id="SSF51604">
    <property type="entry name" value="Enolase C-terminal domain-like"/>
    <property type="match status" value="1"/>
</dbReference>
<dbReference type="SMART" id="SM01192">
    <property type="entry name" value="Enolase_C"/>
    <property type="match status" value="1"/>
</dbReference>
<dbReference type="CDD" id="cd03313">
    <property type="entry name" value="enolase"/>
    <property type="match status" value="1"/>
</dbReference>
<proteinExistence type="inferred from homology"/>
<dbReference type="GO" id="GO:0000015">
    <property type="term" value="C:phosphopyruvate hydratase complex"/>
    <property type="evidence" value="ECO:0007669"/>
    <property type="project" value="InterPro"/>
</dbReference>
<feature type="binding site" evidence="11">
    <location>
        <position position="254"/>
    </location>
    <ligand>
        <name>Mg(2+)</name>
        <dbReference type="ChEBI" id="CHEBI:18420"/>
    </ligand>
</feature>
<gene>
    <name evidence="14" type="ORF">PHYEVI_LOCUS8736</name>
</gene>